<protein>
    <submittedName>
        <fullName evidence="1">Uncharacterized protein</fullName>
    </submittedName>
</protein>
<sequence length="80" mass="8727">QLIGDVEAGAERTFTGLSIAVEEGDYIGCYFLAGYMERDNVGFSGMWFAQNEHIDPNDEADYTFYDGDAISLYGIGEGPA</sequence>
<feature type="non-terminal residue" evidence="1">
    <location>
        <position position="1"/>
    </location>
</feature>
<organism evidence="1">
    <name type="scientific">marine sediment metagenome</name>
    <dbReference type="NCBI Taxonomy" id="412755"/>
    <lineage>
        <taxon>unclassified sequences</taxon>
        <taxon>metagenomes</taxon>
        <taxon>ecological metagenomes</taxon>
    </lineage>
</organism>
<accession>X1V915</accession>
<proteinExistence type="predicted"/>
<dbReference type="AlphaFoldDB" id="X1V915"/>
<gene>
    <name evidence="1" type="ORF">S12H4_32051</name>
</gene>
<comment type="caution">
    <text evidence="1">The sequence shown here is derived from an EMBL/GenBank/DDBJ whole genome shotgun (WGS) entry which is preliminary data.</text>
</comment>
<reference evidence="1" key="1">
    <citation type="journal article" date="2014" name="Front. Microbiol.">
        <title>High frequency of phylogenetically diverse reductive dehalogenase-homologous genes in deep subseafloor sedimentary metagenomes.</title>
        <authorList>
            <person name="Kawai M."/>
            <person name="Futagami T."/>
            <person name="Toyoda A."/>
            <person name="Takaki Y."/>
            <person name="Nishi S."/>
            <person name="Hori S."/>
            <person name="Arai W."/>
            <person name="Tsubouchi T."/>
            <person name="Morono Y."/>
            <person name="Uchiyama I."/>
            <person name="Ito T."/>
            <person name="Fujiyama A."/>
            <person name="Inagaki F."/>
            <person name="Takami H."/>
        </authorList>
    </citation>
    <scope>NUCLEOTIDE SEQUENCE</scope>
    <source>
        <strain evidence="1">Expedition CK06-06</strain>
    </source>
</reference>
<name>X1V915_9ZZZZ</name>
<dbReference type="EMBL" id="BARW01018758">
    <property type="protein sequence ID" value="GAJ01865.1"/>
    <property type="molecule type" value="Genomic_DNA"/>
</dbReference>
<evidence type="ECO:0000313" key="1">
    <source>
        <dbReference type="EMBL" id="GAJ01865.1"/>
    </source>
</evidence>